<dbReference type="EMBL" id="FUWR01000008">
    <property type="protein sequence ID" value="SJZ85390.1"/>
    <property type="molecule type" value="Genomic_DNA"/>
</dbReference>
<dbReference type="InterPro" id="IPR016024">
    <property type="entry name" value="ARM-type_fold"/>
</dbReference>
<keyword evidence="3" id="KW-1185">Reference proteome</keyword>
<feature type="non-terminal residue" evidence="2">
    <location>
        <position position="1"/>
    </location>
</feature>
<accession>A0A1T4P1A0</accession>
<dbReference type="InterPro" id="IPR056507">
    <property type="entry name" value="wHTH-HSP90_Na-assoc"/>
</dbReference>
<dbReference type="InterPro" id="IPR011989">
    <property type="entry name" value="ARM-like"/>
</dbReference>
<reference evidence="3" key="1">
    <citation type="submission" date="2017-02" db="EMBL/GenBank/DDBJ databases">
        <authorList>
            <person name="Varghese N."/>
            <person name="Submissions S."/>
        </authorList>
    </citation>
    <scope>NUCLEOTIDE SEQUENCE [LARGE SCALE GENOMIC DNA]</scope>
    <source>
        <strain evidence="3">ATCC BAA-34</strain>
    </source>
</reference>
<dbReference type="AlphaFoldDB" id="A0A1T4P1A0"/>
<dbReference type="SUPFAM" id="SSF48371">
    <property type="entry name" value="ARM repeat"/>
    <property type="match status" value="1"/>
</dbReference>
<dbReference type="Proteomes" id="UP000190102">
    <property type="component" value="Unassembled WGS sequence"/>
</dbReference>
<gene>
    <name evidence="2" type="ORF">SAMN02745119_01830</name>
</gene>
<organism evidence="2 3">
    <name type="scientific">Trichlorobacter thiogenes</name>
    <dbReference type="NCBI Taxonomy" id="115783"/>
    <lineage>
        <taxon>Bacteria</taxon>
        <taxon>Pseudomonadati</taxon>
        <taxon>Thermodesulfobacteriota</taxon>
        <taxon>Desulfuromonadia</taxon>
        <taxon>Geobacterales</taxon>
        <taxon>Geobacteraceae</taxon>
        <taxon>Trichlorobacter</taxon>
    </lineage>
</organism>
<dbReference type="RefSeq" id="WP_161947462.1">
    <property type="nucleotide sequence ID" value="NZ_FUWR01000008.1"/>
</dbReference>
<dbReference type="Pfam" id="PF24410">
    <property type="entry name" value="wHTH-HSP90_Na-assoc"/>
    <property type="match status" value="1"/>
</dbReference>
<protein>
    <submittedName>
        <fullName evidence="2">HEAT repeat-containing protein</fullName>
    </submittedName>
</protein>
<feature type="domain" description="wHTH-Hsp90 Na associated" evidence="1">
    <location>
        <begin position="63"/>
        <end position="100"/>
    </location>
</feature>
<proteinExistence type="predicted"/>
<name>A0A1T4P1A0_9BACT</name>
<evidence type="ECO:0000259" key="1">
    <source>
        <dbReference type="Pfam" id="PF24410"/>
    </source>
</evidence>
<dbReference type="Pfam" id="PF13646">
    <property type="entry name" value="HEAT_2"/>
    <property type="match status" value="1"/>
</dbReference>
<sequence length="138" mass="15023">LRAVKDDNVRTRSAAVRVLAAKWPDQTTRELLVQCIVQGSNAETRGAACSALGKMHSEFGHILPTRDLDGIGPYLDPLKPISRKHIEKAAAQVGIRPDDIDAQVATLSAHMGWDVRVGAKKKAVKKSSSAKPVRERHN</sequence>
<evidence type="ECO:0000313" key="3">
    <source>
        <dbReference type="Proteomes" id="UP000190102"/>
    </source>
</evidence>
<evidence type="ECO:0000313" key="2">
    <source>
        <dbReference type="EMBL" id="SJZ85390.1"/>
    </source>
</evidence>
<dbReference type="Gene3D" id="1.25.10.10">
    <property type="entry name" value="Leucine-rich Repeat Variant"/>
    <property type="match status" value="1"/>
</dbReference>